<dbReference type="EMBL" id="CATQJL010000112">
    <property type="protein sequence ID" value="CAJ0593503.1"/>
    <property type="molecule type" value="Genomic_DNA"/>
</dbReference>
<protein>
    <submittedName>
        <fullName evidence="3">Uncharacterized protein</fullName>
    </submittedName>
</protein>
<organism evidence="3 4">
    <name type="scientific">Cylicocyclus nassatus</name>
    <name type="common">Nematode worm</name>
    <dbReference type="NCBI Taxonomy" id="53992"/>
    <lineage>
        <taxon>Eukaryota</taxon>
        <taxon>Metazoa</taxon>
        <taxon>Ecdysozoa</taxon>
        <taxon>Nematoda</taxon>
        <taxon>Chromadorea</taxon>
        <taxon>Rhabditida</taxon>
        <taxon>Rhabditina</taxon>
        <taxon>Rhabditomorpha</taxon>
        <taxon>Strongyloidea</taxon>
        <taxon>Strongylidae</taxon>
        <taxon>Cylicocyclus</taxon>
    </lineage>
</organism>
<proteinExistence type="predicted"/>
<feature type="region of interest" description="Disordered" evidence="2">
    <location>
        <begin position="1"/>
        <end position="25"/>
    </location>
</feature>
<keyword evidence="4" id="KW-1185">Reference proteome</keyword>
<keyword evidence="1" id="KW-0175">Coiled coil</keyword>
<feature type="region of interest" description="Disordered" evidence="2">
    <location>
        <begin position="58"/>
        <end position="96"/>
    </location>
</feature>
<evidence type="ECO:0000313" key="3">
    <source>
        <dbReference type="EMBL" id="CAJ0593503.1"/>
    </source>
</evidence>
<dbReference type="Proteomes" id="UP001176961">
    <property type="component" value="Unassembled WGS sequence"/>
</dbReference>
<gene>
    <name evidence="3" type="ORF">CYNAS_LOCUS5486</name>
</gene>
<evidence type="ECO:0000313" key="4">
    <source>
        <dbReference type="Proteomes" id="UP001176961"/>
    </source>
</evidence>
<reference evidence="3" key="1">
    <citation type="submission" date="2023-07" db="EMBL/GenBank/DDBJ databases">
        <authorList>
            <consortium name="CYATHOMIX"/>
        </authorList>
    </citation>
    <scope>NUCLEOTIDE SEQUENCE</scope>
    <source>
        <strain evidence="3">N/A</strain>
    </source>
</reference>
<comment type="caution">
    <text evidence="3">The sequence shown here is derived from an EMBL/GenBank/DDBJ whole genome shotgun (WGS) entry which is preliminary data.</text>
</comment>
<dbReference type="AlphaFoldDB" id="A0AA36DTF4"/>
<feature type="compositionally biased region" description="Polar residues" evidence="2">
    <location>
        <begin position="1"/>
        <end position="15"/>
    </location>
</feature>
<accession>A0AA36DTF4</accession>
<feature type="coiled-coil region" evidence="1">
    <location>
        <begin position="168"/>
        <end position="195"/>
    </location>
</feature>
<name>A0AA36DTF4_CYLNA</name>
<evidence type="ECO:0000256" key="1">
    <source>
        <dbReference type="SAM" id="Coils"/>
    </source>
</evidence>
<sequence>MYGRITSETHGSCNETFRPPPAQSGYGLAIHEMEEELFNDKAGQTAFYKHTDAKTHLSTNKPSAFETEISKEARQPAASRKASDEADDEEKTDNTREEVELVLTISNRKISATNDSQACAGGRPNLVHWPAENEDEREYMRDQVKLMDPCEAEKDIYRSTYDMVMNGLAEWKVKSEELQRENENFRILAASAEQV</sequence>
<evidence type="ECO:0000256" key="2">
    <source>
        <dbReference type="SAM" id="MobiDB-lite"/>
    </source>
</evidence>